<proteinExistence type="predicted"/>
<evidence type="ECO:0000313" key="2">
    <source>
        <dbReference type="EMBL" id="OAT16741.1"/>
    </source>
</evidence>
<name>A0A1B7HMB4_9ENTR</name>
<organism evidence="2 3">
    <name type="scientific">Buttiauxella gaviniae ATCC 51604</name>
    <dbReference type="NCBI Taxonomy" id="1354253"/>
    <lineage>
        <taxon>Bacteria</taxon>
        <taxon>Pseudomonadati</taxon>
        <taxon>Pseudomonadota</taxon>
        <taxon>Gammaproteobacteria</taxon>
        <taxon>Enterobacterales</taxon>
        <taxon>Enterobacteriaceae</taxon>
        <taxon>Buttiauxella</taxon>
    </lineage>
</organism>
<dbReference type="EMBL" id="LXEP01000048">
    <property type="protein sequence ID" value="OAT16741.1"/>
    <property type="molecule type" value="Genomic_DNA"/>
</dbReference>
<dbReference type="Pfam" id="PF06114">
    <property type="entry name" value="Peptidase_M78"/>
    <property type="match status" value="1"/>
</dbReference>
<dbReference type="AlphaFoldDB" id="A0A1B7HMB4"/>
<protein>
    <submittedName>
        <fullName evidence="2">Zn peptidase</fullName>
    </submittedName>
</protein>
<dbReference type="InterPro" id="IPR052345">
    <property type="entry name" value="Rad_response_metalloprotease"/>
</dbReference>
<dbReference type="InterPro" id="IPR010359">
    <property type="entry name" value="IrrE_HExxH"/>
</dbReference>
<evidence type="ECO:0000259" key="1">
    <source>
        <dbReference type="Pfam" id="PF06114"/>
    </source>
</evidence>
<dbReference type="Proteomes" id="UP000078504">
    <property type="component" value="Unassembled WGS sequence"/>
</dbReference>
<feature type="domain" description="IrrE N-terminal-like" evidence="1">
    <location>
        <begin position="3"/>
        <end position="125"/>
    </location>
</feature>
<dbReference type="PATRIC" id="fig|1354253.4.peg.4655"/>
<dbReference type="PANTHER" id="PTHR43236:SF1">
    <property type="entry name" value="BLL7220 PROTEIN"/>
    <property type="match status" value="1"/>
</dbReference>
<comment type="caution">
    <text evidence="2">The sequence shown here is derived from an EMBL/GenBank/DDBJ whole genome shotgun (WGS) entry which is preliminary data.</text>
</comment>
<sequence length="130" mass="14556">MGLDVFVTDLPGSVSGALIKQKDQDPAIFLNADDARVRQRFSCGHELGHYIARQVDSNDVYEYVDLRGEKASNGTDPEEIFANQFSAELLMPVETVKELIAQGYPNYAMAHFFGVSDDAMHYRLKRLGLK</sequence>
<accession>A0A1B7HMB4</accession>
<dbReference type="Gene3D" id="1.10.10.2910">
    <property type="match status" value="1"/>
</dbReference>
<gene>
    <name evidence="2" type="ORF">M977_04528</name>
</gene>
<reference evidence="2 3" key="1">
    <citation type="submission" date="2016-04" db="EMBL/GenBank/DDBJ databases">
        <title>ATOL: Assembling a taxonomically balanced genome-scale reconstruction of the evolutionary history of the Enterobacteriaceae.</title>
        <authorList>
            <person name="Plunkett G.III."/>
            <person name="Neeno-Eckwall E.C."/>
            <person name="Glasner J.D."/>
            <person name="Perna N.T."/>
        </authorList>
    </citation>
    <scope>NUCLEOTIDE SEQUENCE [LARGE SCALE GENOMIC DNA]</scope>
    <source>
        <strain evidence="2 3">ATCC 51604</strain>
    </source>
</reference>
<evidence type="ECO:0000313" key="3">
    <source>
        <dbReference type="Proteomes" id="UP000078504"/>
    </source>
</evidence>
<dbReference type="PANTHER" id="PTHR43236">
    <property type="entry name" value="ANTITOXIN HIGA1"/>
    <property type="match status" value="1"/>
</dbReference>